<dbReference type="InterPro" id="IPR020008">
    <property type="entry name" value="GlyGly_CTERM"/>
</dbReference>
<dbReference type="Proteomes" id="UP000283255">
    <property type="component" value="Unassembled WGS sequence"/>
</dbReference>
<keyword evidence="1" id="KW-0732">Signal</keyword>
<evidence type="ECO:0000313" key="2">
    <source>
        <dbReference type="EMBL" id="RJG48148.1"/>
    </source>
</evidence>
<dbReference type="InterPro" id="IPR022562">
    <property type="entry name" value="DUF3466"/>
</dbReference>
<accession>A0A418YFN0</accession>
<evidence type="ECO:0000313" key="3">
    <source>
        <dbReference type="Proteomes" id="UP000283255"/>
    </source>
</evidence>
<feature type="chain" id="PRO_5019397864" evidence="1">
    <location>
        <begin position="26"/>
        <end position="619"/>
    </location>
</feature>
<protein>
    <submittedName>
        <fullName evidence="2">DUF3466 family protein</fullName>
    </submittedName>
</protein>
<feature type="signal peptide" evidence="1">
    <location>
        <begin position="1"/>
        <end position="25"/>
    </location>
</feature>
<dbReference type="Pfam" id="PF11949">
    <property type="entry name" value="DUF3466"/>
    <property type="match status" value="1"/>
</dbReference>
<dbReference type="EMBL" id="QZCH01000009">
    <property type="protein sequence ID" value="RJG48148.1"/>
    <property type="molecule type" value="Genomic_DNA"/>
</dbReference>
<gene>
    <name evidence="2" type="ORF">D1Z90_08755</name>
</gene>
<keyword evidence="3" id="KW-1185">Reference proteome</keyword>
<reference evidence="2 3" key="2">
    <citation type="submission" date="2019-01" db="EMBL/GenBank/DDBJ databases">
        <title>Motilimonas pumilus sp. nov., isolated from the gut of sea cucumber (Apostichopus japonicus).</title>
        <authorList>
            <person name="Wang F.-Q."/>
            <person name="Ren L.-H."/>
            <person name="Lin Y.-W."/>
            <person name="Sun G.-H."/>
            <person name="Du Z.-J."/>
            <person name="Zhao J.-X."/>
            <person name="Liu X.-J."/>
            <person name="Liu L.-J."/>
        </authorList>
    </citation>
    <scope>NUCLEOTIDE SEQUENCE [LARGE SCALE GENOMIC DNA]</scope>
    <source>
        <strain evidence="2 3">PLHSC7-2</strain>
    </source>
</reference>
<comment type="caution">
    <text evidence="2">The sequence shown here is derived from an EMBL/GenBank/DDBJ whole genome shotgun (WGS) entry which is preliminary data.</text>
</comment>
<evidence type="ECO:0000256" key="1">
    <source>
        <dbReference type="SAM" id="SignalP"/>
    </source>
</evidence>
<dbReference type="AlphaFoldDB" id="A0A418YFN0"/>
<sequence length="619" mass="68692">MPLMKFQQSLLASAIALTFSSAAMATAQEAYYLIEEVEVNQAGDFIDANFGPFAQAISDDGYYIGAFSTRSSIKQYDYGLRFQYERECYFDTTVCEADWIGSNNESNPAYENGLKFWRNAQSFADENGYDSQFFTYLIAGMAEPSQAYLPFDTGRSFSTDQVVTAVNNNGDIAGYGSAPYSASAPYVRDFVRRGFYQSAAGDFCELKPSLELTNGGYSAAYDVRMVTSEDGTIKTLVFGSASVSRPDNNDDAFTRCFNTNDEDSRNDLNQLTYCPGFNTQPWVWDVTNGCAGGSLEGESMVADPTNAWIENRDDRLGTIYSGVSLSSNESGIAVGLSTLYYRNDERGSRERAVVLKPTSNGSYGVTPQYLEKVEYDISTDYDDRKDYIRHTWAADINNSNLVVGNRAYELIKGRNRPSEFFVYNLTNDTYTTPLKDKSVLNKKQRLEGQSDYLNGASSQATAINNSGLVVGFADAPGEEQPVVNGNPRRHAAFVHDVLTQDSWLLDDLICSRNDSGVVTVPYIRISEAKDISENGQIVATAYKYPTKEDFANLVNAQPIIVKLTPNPNATGGINEQVNCFEAPEAEEDDKPYKRSGGHFNWLFLLMIPALLYRRFSKES</sequence>
<name>A0A418YFN0_9GAMM</name>
<reference evidence="2 3" key="1">
    <citation type="submission" date="2018-09" db="EMBL/GenBank/DDBJ databases">
        <authorList>
            <person name="Wang F."/>
        </authorList>
    </citation>
    <scope>NUCLEOTIDE SEQUENCE [LARGE SCALE GENOMIC DNA]</scope>
    <source>
        <strain evidence="2 3">PLHSC7-2</strain>
    </source>
</reference>
<organism evidence="2 3">
    <name type="scientific">Motilimonas pumila</name>
    <dbReference type="NCBI Taxonomy" id="2303987"/>
    <lineage>
        <taxon>Bacteria</taxon>
        <taxon>Pseudomonadati</taxon>
        <taxon>Pseudomonadota</taxon>
        <taxon>Gammaproteobacteria</taxon>
        <taxon>Alteromonadales</taxon>
        <taxon>Alteromonadales genera incertae sedis</taxon>
        <taxon>Motilimonas</taxon>
    </lineage>
</organism>
<dbReference type="NCBIfam" id="TIGR03501">
    <property type="entry name" value="GlyGly_CTERM"/>
    <property type="match status" value="1"/>
</dbReference>
<proteinExistence type="predicted"/>